<dbReference type="Gene3D" id="3.40.470.10">
    <property type="entry name" value="Uracil-DNA glycosylase-like domain"/>
    <property type="match status" value="1"/>
</dbReference>
<dbReference type="Pfam" id="PF03167">
    <property type="entry name" value="UDG"/>
    <property type="match status" value="1"/>
</dbReference>
<keyword evidence="2" id="KW-0479">Metal-binding</keyword>
<dbReference type="EMBL" id="WOSW01000042">
    <property type="protein sequence ID" value="NHO33871.1"/>
    <property type="molecule type" value="Genomic_DNA"/>
</dbReference>
<evidence type="ECO:0000256" key="4">
    <source>
        <dbReference type="ARBA" id="ARBA00022801"/>
    </source>
</evidence>
<keyword evidence="6" id="KW-0411">Iron-sulfur</keyword>
<dbReference type="InterPro" id="IPR051536">
    <property type="entry name" value="UDG_Type-4/5"/>
</dbReference>
<gene>
    <name evidence="10" type="ORF">GOB84_15190</name>
</gene>
<evidence type="ECO:0000256" key="1">
    <source>
        <dbReference type="ARBA" id="ARBA00022485"/>
    </source>
</evidence>
<keyword evidence="5" id="KW-0408">Iron</keyword>
<evidence type="ECO:0000256" key="3">
    <source>
        <dbReference type="ARBA" id="ARBA00022763"/>
    </source>
</evidence>
<dbReference type="SUPFAM" id="SSF52141">
    <property type="entry name" value="Uracil-DNA glycosylase-like"/>
    <property type="match status" value="1"/>
</dbReference>
<evidence type="ECO:0000313" key="10">
    <source>
        <dbReference type="EMBL" id="NHO33871.1"/>
    </source>
</evidence>
<keyword evidence="1" id="KW-0004">4Fe-4S</keyword>
<dbReference type="PANTHER" id="PTHR33693:SF1">
    <property type="entry name" value="TYPE-4 URACIL-DNA GLYCOSYLASE"/>
    <property type="match status" value="1"/>
</dbReference>
<dbReference type="Proteomes" id="UP000615326">
    <property type="component" value="Unassembled WGS sequence"/>
</dbReference>
<keyword evidence="4" id="KW-0378">Hydrolase</keyword>
<dbReference type="InterPro" id="IPR036895">
    <property type="entry name" value="Uracil-DNA_glycosylase-like_sf"/>
</dbReference>
<accession>A0ABX0KCK1</accession>
<protein>
    <submittedName>
        <fullName evidence="10">Uracil-DNA glycosylase</fullName>
    </submittedName>
</protein>
<feature type="region of interest" description="Disordered" evidence="8">
    <location>
        <begin position="37"/>
        <end position="98"/>
    </location>
</feature>
<name>A0ABX0KCK1_9PROT</name>
<dbReference type="SMART" id="SM00987">
    <property type="entry name" value="UreE_C"/>
    <property type="match status" value="1"/>
</dbReference>
<evidence type="ECO:0000256" key="7">
    <source>
        <dbReference type="ARBA" id="ARBA00023204"/>
    </source>
</evidence>
<dbReference type="PANTHER" id="PTHR33693">
    <property type="entry name" value="TYPE-5 URACIL-DNA GLYCOSYLASE"/>
    <property type="match status" value="1"/>
</dbReference>
<organism evidence="10 11">
    <name type="scientific">Acetobacter fallax</name>
    <dbReference type="NCBI Taxonomy" id="1737473"/>
    <lineage>
        <taxon>Bacteria</taxon>
        <taxon>Pseudomonadati</taxon>
        <taxon>Pseudomonadota</taxon>
        <taxon>Alphaproteobacteria</taxon>
        <taxon>Acetobacterales</taxon>
        <taxon>Acetobacteraceae</taxon>
        <taxon>Acetobacter</taxon>
    </lineage>
</organism>
<comment type="caution">
    <text evidence="10">The sequence shown here is derived from an EMBL/GenBank/DDBJ whole genome shotgun (WGS) entry which is preliminary data.</text>
</comment>
<evidence type="ECO:0000256" key="5">
    <source>
        <dbReference type="ARBA" id="ARBA00023004"/>
    </source>
</evidence>
<keyword evidence="7" id="KW-0234">DNA repair</keyword>
<feature type="domain" description="Uracil-DNA glycosylase-like" evidence="9">
    <location>
        <begin position="145"/>
        <end position="307"/>
    </location>
</feature>
<keyword evidence="11" id="KW-1185">Reference proteome</keyword>
<evidence type="ECO:0000256" key="2">
    <source>
        <dbReference type="ARBA" id="ARBA00022723"/>
    </source>
</evidence>
<sequence>MDGVMDIETARALLRLQIEWGVDVDLDEAPHDRFAESAAEAARRAAARQDAVRDRGVLPSGGEVGPGVYEPEPKPPAEQADGGWREEERGGGGGMASVGRDRVVSDRVAAAVADLAGVDTVEALALAIDRFDGCVLRGTATHSVLPVGPVGARVMVIGDAPDEDEDRSGLPFSGLAGALLDRMLASIGLERGQLVLAPAVPWRPPGGRAPSPVEVAACLPLLLRSIAVYRPERLLLCGGLATRMVLGAASERSGAGMSVNPTRLRGSWCETEWGAEWGPVRPALAIRHPLQLRASAAARREIWDDLLLLAVTLDDAKATTDVIVE</sequence>
<evidence type="ECO:0000256" key="6">
    <source>
        <dbReference type="ARBA" id="ARBA00023014"/>
    </source>
</evidence>
<keyword evidence="3" id="KW-0227">DNA damage</keyword>
<proteinExistence type="predicted"/>
<dbReference type="InterPro" id="IPR005122">
    <property type="entry name" value="Uracil-DNA_glycosylase-like"/>
</dbReference>
<evidence type="ECO:0000313" key="11">
    <source>
        <dbReference type="Proteomes" id="UP000615326"/>
    </source>
</evidence>
<evidence type="ECO:0000256" key="8">
    <source>
        <dbReference type="SAM" id="MobiDB-lite"/>
    </source>
</evidence>
<evidence type="ECO:0000259" key="9">
    <source>
        <dbReference type="SMART" id="SM00986"/>
    </source>
</evidence>
<dbReference type="SMART" id="SM00986">
    <property type="entry name" value="UDG"/>
    <property type="match status" value="1"/>
</dbReference>
<dbReference type="CDD" id="cd10030">
    <property type="entry name" value="UDG-F4_TTUDGA_SPO1dp_like"/>
    <property type="match status" value="1"/>
</dbReference>
<reference evidence="10 11" key="1">
    <citation type="journal article" date="2020" name="Int. J. Syst. Evol. Microbiol.">
        <title>Novel acetic acid bacteria from cider fermentations: Acetobacter conturbans sp. nov. and Acetobacter fallax sp. nov.</title>
        <authorList>
            <person name="Sombolestani A.S."/>
            <person name="Cleenwerck I."/>
            <person name="Cnockaert M."/>
            <person name="Borremans W."/>
            <person name="Wieme A.D."/>
            <person name="De Vuyst L."/>
            <person name="Vandamme P."/>
        </authorList>
    </citation>
    <scope>NUCLEOTIDE SEQUENCE [LARGE SCALE GENOMIC DNA]</scope>
    <source>
        <strain evidence="10 11">LMG 1637</strain>
    </source>
</reference>